<dbReference type="PANTHER" id="PTHR30204:SF82">
    <property type="entry name" value="TRANSCRIPTIONAL REGULATOR, MERR FAMILY"/>
    <property type="match status" value="1"/>
</dbReference>
<evidence type="ECO:0000256" key="1">
    <source>
        <dbReference type="ARBA" id="ARBA00023125"/>
    </source>
</evidence>
<dbReference type="InterPro" id="IPR000551">
    <property type="entry name" value="MerR-type_HTH_dom"/>
</dbReference>
<sequence>MNYTIKQVSEKTNLKPHVLRYYEREGLLPFVNRSDSGIRRYSEEDLDWLSLICCLKNTGMAIRQIREFVELSVQGKETLKERCDMLIEHKKEVEEQIAGMQKYLCKVDHKINYFTDQYKRYLTDSGENGEDSHVPD</sequence>
<feature type="domain" description="HTH merR-type" evidence="2">
    <location>
        <begin position="2"/>
        <end position="71"/>
    </location>
</feature>
<evidence type="ECO:0000259" key="2">
    <source>
        <dbReference type="PROSITE" id="PS50937"/>
    </source>
</evidence>
<dbReference type="InterPro" id="IPR047057">
    <property type="entry name" value="MerR_fam"/>
</dbReference>
<dbReference type="Gene3D" id="1.10.1660.10">
    <property type="match status" value="1"/>
</dbReference>
<dbReference type="Pfam" id="PF13411">
    <property type="entry name" value="MerR_1"/>
    <property type="match status" value="1"/>
</dbReference>
<dbReference type="RefSeq" id="WP_318064659.1">
    <property type="nucleotide sequence ID" value="NZ_JAWONS010000216.1"/>
</dbReference>
<dbReference type="SUPFAM" id="SSF46955">
    <property type="entry name" value="Putative DNA-binding domain"/>
    <property type="match status" value="1"/>
</dbReference>
<comment type="caution">
    <text evidence="3">The sequence shown here is derived from an EMBL/GenBank/DDBJ whole genome shotgun (WGS) entry which is preliminary data.</text>
</comment>
<dbReference type="SMART" id="SM00422">
    <property type="entry name" value="HTH_MERR"/>
    <property type="match status" value="1"/>
</dbReference>
<dbReference type="PROSITE" id="PS50937">
    <property type="entry name" value="HTH_MERR_2"/>
    <property type="match status" value="1"/>
</dbReference>
<evidence type="ECO:0000313" key="3">
    <source>
        <dbReference type="EMBL" id="MDW2798422.1"/>
    </source>
</evidence>
<reference evidence="3 4" key="1">
    <citation type="submission" date="2023-10" db="EMBL/GenBank/DDBJ databases">
        <title>A novel Glycoside Hydrolase 43-Like Enzyme from Clostrdium boliviensis is an Endo-xylanase, and a Candidate for Xylooligosaccharides Production from Different Xylan Substrates.</title>
        <authorList>
            <person name="Alvarez M.T."/>
            <person name="Rocabado-Villegas L.R."/>
            <person name="Salas-Veizaga D.M."/>
            <person name="Linares-Pasten J.A."/>
            <person name="Gudmundsdottir E.E."/>
            <person name="Hreggvidsson G.O."/>
            <person name="Adlercreutz P."/>
            <person name="Nordberg Karlsson E."/>
        </authorList>
    </citation>
    <scope>NUCLEOTIDE SEQUENCE [LARGE SCALE GENOMIC DNA]</scope>
    <source>
        <strain evidence="3 4">E-1</strain>
    </source>
</reference>
<gene>
    <name evidence="3" type="ORF">RZO55_12640</name>
</gene>
<dbReference type="Proteomes" id="UP001276854">
    <property type="component" value="Unassembled WGS sequence"/>
</dbReference>
<dbReference type="EMBL" id="JAWONS010000216">
    <property type="protein sequence ID" value="MDW2798422.1"/>
    <property type="molecule type" value="Genomic_DNA"/>
</dbReference>
<dbReference type="CDD" id="cd01109">
    <property type="entry name" value="HTH_YyaN"/>
    <property type="match status" value="1"/>
</dbReference>
<evidence type="ECO:0000313" key="4">
    <source>
        <dbReference type="Proteomes" id="UP001276854"/>
    </source>
</evidence>
<protein>
    <submittedName>
        <fullName evidence="3">MerR family transcriptional regulator</fullName>
    </submittedName>
</protein>
<dbReference type="PANTHER" id="PTHR30204">
    <property type="entry name" value="REDOX-CYCLING DRUG-SENSING TRANSCRIPTIONAL ACTIVATOR SOXR"/>
    <property type="match status" value="1"/>
</dbReference>
<name>A0ABU4GLC2_9CLOT</name>
<keyword evidence="4" id="KW-1185">Reference proteome</keyword>
<proteinExistence type="predicted"/>
<organism evidence="3 4">
    <name type="scientific">Clostridium boliviensis</name>
    <dbReference type="NCBI Taxonomy" id="318465"/>
    <lineage>
        <taxon>Bacteria</taxon>
        <taxon>Bacillati</taxon>
        <taxon>Bacillota</taxon>
        <taxon>Clostridia</taxon>
        <taxon>Eubacteriales</taxon>
        <taxon>Clostridiaceae</taxon>
        <taxon>Clostridium</taxon>
    </lineage>
</organism>
<accession>A0ABU4GLC2</accession>
<dbReference type="InterPro" id="IPR009061">
    <property type="entry name" value="DNA-bd_dom_put_sf"/>
</dbReference>
<keyword evidence="1" id="KW-0238">DNA-binding</keyword>